<gene>
    <name evidence="1" type="ORF">cje154_05324</name>
</gene>
<dbReference type="EMBL" id="AIOS01000036">
    <property type="protein sequence ID" value="EIB53951.1"/>
    <property type="molecule type" value="Genomic_DNA"/>
</dbReference>
<reference evidence="1 2" key="1">
    <citation type="submission" date="2010-10" db="EMBL/GenBank/DDBJ databases">
        <authorList>
            <person name="Richards V."/>
            <person name="Lefebure T."/>
            <person name="Suzuki H."/>
            <person name="Pavinski Bitar P."/>
            <person name="Stanhope M."/>
        </authorList>
    </citation>
    <scope>NUCLEOTIDE SEQUENCE [LARGE SCALE GENOMIC DNA]</scope>
    <source>
        <strain evidence="1 2">2008-988</strain>
    </source>
</reference>
<evidence type="ECO:0000313" key="2">
    <source>
        <dbReference type="Proteomes" id="UP000003238"/>
    </source>
</evidence>
<sequence length="32" mass="4039">KIKILYYEALKKYVKIQIFIFCKEDNERNSYH</sequence>
<protein>
    <recommendedName>
        <fullName evidence="3">Type II toxin-antitoxin system RelE/ParE family toxin</fullName>
    </recommendedName>
</protein>
<name>A0ABC9QLF5_CAMJU</name>
<accession>A0ABC9QLF5</accession>
<dbReference type="Proteomes" id="UP000003238">
    <property type="component" value="Unassembled WGS sequence"/>
</dbReference>
<feature type="non-terminal residue" evidence="1">
    <location>
        <position position="1"/>
    </location>
</feature>
<evidence type="ECO:0000313" key="1">
    <source>
        <dbReference type="EMBL" id="EIB53951.1"/>
    </source>
</evidence>
<proteinExistence type="predicted"/>
<dbReference type="AlphaFoldDB" id="A0ABC9QLF5"/>
<organism evidence="1 2">
    <name type="scientific">Campylobacter jejuni subsp. jejuni 2008-988</name>
    <dbReference type="NCBI Taxonomy" id="889253"/>
    <lineage>
        <taxon>Bacteria</taxon>
        <taxon>Pseudomonadati</taxon>
        <taxon>Campylobacterota</taxon>
        <taxon>Epsilonproteobacteria</taxon>
        <taxon>Campylobacterales</taxon>
        <taxon>Campylobacteraceae</taxon>
        <taxon>Campylobacter</taxon>
    </lineage>
</organism>
<comment type="caution">
    <text evidence="1">The sequence shown here is derived from an EMBL/GenBank/DDBJ whole genome shotgun (WGS) entry which is preliminary data.</text>
</comment>
<evidence type="ECO:0008006" key="3">
    <source>
        <dbReference type="Google" id="ProtNLM"/>
    </source>
</evidence>